<dbReference type="GO" id="GO:0000981">
    <property type="term" value="F:DNA-binding transcription factor activity, RNA polymerase II-specific"/>
    <property type="evidence" value="ECO:0007669"/>
    <property type="project" value="TreeGrafter"/>
</dbReference>
<feature type="compositionally biased region" description="Basic residues" evidence="7">
    <location>
        <begin position="365"/>
        <end position="381"/>
    </location>
</feature>
<evidence type="ECO:0000313" key="10">
    <source>
        <dbReference type="Proteomes" id="UP001295684"/>
    </source>
</evidence>
<dbReference type="AlphaFoldDB" id="A0AAD1Y739"/>
<feature type="region of interest" description="Disordered" evidence="7">
    <location>
        <begin position="355"/>
        <end position="381"/>
    </location>
</feature>
<feature type="domain" description="C2H2-type" evidence="8">
    <location>
        <begin position="302"/>
        <end position="324"/>
    </location>
</feature>
<dbReference type="Gene3D" id="3.30.160.60">
    <property type="entry name" value="Classic Zinc Finger"/>
    <property type="match status" value="2"/>
</dbReference>
<name>A0AAD1Y739_EUPCR</name>
<gene>
    <name evidence="9" type="ORF">ECRASSUSDP1_LOCUS25628</name>
</gene>
<dbReference type="SUPFAM" id="SSF57667">
    <property type="entry name" value="beta-beta-alpha zinc fingers"/>
    <property type="match status" value="2"/>
</dbReference>
<dbReference type="PROSITE" id="PS50157">
    <property type="entry name" value="ZINC_FINGER_C2H2_2"/>
    <property type="match status" value="3"/>
</dbReference>
<keyword evidence="3 6" id="KW-0863">Zinc-finger</keyword>
<evidence type="ECO:0000313" key="9">
    <source>
        <dbReference type="EMBL" id="CAI2384107.1"/>
    </source>
</evidence>
<dbReference type="SMART" id="SM00355">
    <property type="entry name" value="ZnF_C2H2"/>
    <property type="match status" value="3"/>
</dbReference>
<keyword evidence="4" id="KW-0862">Zinc</keyword>
<keyword evidence="2" id="KW-0677">Repeat</keyword>
<organism evidence="9 10">
    <name type="scientific">Euplotes crassus</name>
    <dbReference type="NCBI Taxonomy" id="5936"/>
    <lineage>
        <taxon>Eukaryota</taxon>
        <taxon>Sar</taxon>
        <taxon>Alveolata</taxon>
        <taxon>Ciliophora</taxon>
        <taxon>Intramacronucleata</taxon>
        <taxon>Spirotrichea</taxon>
        <taxon>Hypotrichia</taxon>
        <taxon>Euplotida</taxon>
        <taxon>Euplotidae</taxon>
        <taxon>Moneuplotes</taxon>
    </lineage>
</organism>
<evidence type="ECO:0000256" key="3">
    <source>
        <dbReference type="ARBA" id="ARBA00022771"/>
    </source>
</evidence>
<evidence type="ECO:0000256" key="7">
    <source>
        <dbReference type="SAM" id="MobiDB-lite"/>
    </source>
</evidence>
<dbReference type="EMBL" id="CAMPGE010026418">
    <property type="protein sequence ID" value="CAI2384107.1"/>
    <property type="molecule type" value="Genomic_DNA"/>
</dbReference>
<evidence type="ECO:0000256" key="6">
    <source>
        <dbReference type="PROSITE-ProRule" id="PRU00042"/>
    </source>
</evidence>
<accession>A0AAD1Y739</accession>
<evidence type="ECO:0000256" key="2">
    <source>
        <dbReference type="ARBA" id="ARBA00022737"/>
    </source>
</evidence>
<keyword evidence="5" id="KW-0539">Nucleus</keyword>
<dbReference type="Proteomes" id="UP001295684">
    <property type="component" value="Unassembled WGS sequence"/>
</dbReference>
<proteinExistence type="predicted"/>
<evidence type="ECO:0000256" key="1">
    <source>
        <dbReference type="ARBA" id="ARBA00022723"/>
    </source>
</evidence>
<comment type="caution">
    <text evidence="9">The sequence shown here is derived from an EMBL/GenBank/DDBJ whole genome shotgun (WGS) entry which is preliminary data.</text>
</comment>
<protein>
    <recommendedName>
        <fullName evidence="8">C2H2-type domain-containing protein</fullName>
    </recommendedName>
</protein>
<dbReference type="PANTHER" id="PTHR23235:SF142">
    <property type="entry name" value="ZINC FINGER PROTEIN 384"/>
    <property type="match status" value="1"/>
</dbReference>
<evidence type="ECO:0000256" key="4">
    <source>
        <dbReference type="ARBA" id="ARBA00022833"/>
    </source>
</evidence>
<keyword evidence="1" id="KW-0479">Metal-binding</keyword>
<dbReference type="InterPro" id="IPR036236">
    <property type="entry name" value="Znf_C2H2_sf"/>
</dbReference>
<dbReference type="GO" id="GO:0008270">
    <property type="term" value="F:zinc ion binding"/>
    <property type="evidence" value="ECO:0007669"/>
    <property type="project" value="UniProtKB-KW"/>
</dbReference>
<evidence type="ECO:0000259" key="8">
    <source>
        <dbReference type="PROSITE" id="PS50157"/>
    </source>
</evidence>
<feature type="domain" description="C2H2-type" evidence="8">
    <location>
        <begin position="335"/>
        <end position="363"/>
    </location>
</feature>
<keyword evidence="10" id="KW-1185">Reference proteome</keyword>
<dbReference type="PROSITE" id="PS00028">
    <property type="entry name" value="ZINC_FINGER_C2H2_1"/>
    <property type="match status" value="3"/>
</dbReference>
<dbReference type="Pfam" id="PF00096">
    <property type="entry name" value="zf-C2H2"/>
    <property type="match status" value="3"/>
</dbReference>
<dbReference type="FunFam" id="3.30.160.60:FF:001788">
    <property type="entry name" value="ras-responsive element-binding protein 1"/>
    <property type="match status" value="1"/>
</dbReference>
<sequence>MRSLHSDSSIASLIELLALDTKGENPCTSAASLSSVDNLPGLNTYASIFNILLQKQLVDQLSVTKRTELFETTLNWFNNCNLIDRCSLTSSKDLLNNPLAHEKQVVVEIDQPKLDIHNKLSKNASGSGLVLPSLQSLLESSKDSVVYAPKPRKPQVGLSTRNVLEILGYCTCDHSGSSLSPVEIQGEVIILDNENQNDASHNSNTQSICDKEECKDCDDLMEDTIKPLTLAPKQAKESPLNIREEDEYLMDLHPHTNEYVTNPKTSRQVKKIVCLHPGCGKKFDKKWNFKDHIRMHMGDRPYKCAHCPKTFTQKGNLDKHMKQHEFKDLKSRKIHECHICHKKFTEKYNLKNHLKKHETGGKDLKKQRRAKAKAKKTRKTR</sequence>
<dbReference type="PANTHER" id="PTHR23235">
    <property type="entry name" value="KRUEPPEL-LIKE TRANSCRIPTION FACTOR"/>
    <property type="match status" value="1"/>
</dbReference>
<feature type="domain" description="C2H2-type" evidence="8">
    <location>
        <begin position="272"/>
        <end position="301"/>
    </location>
</feature>
<reference evidence="9" key="1">
    <citation type="submission" date="2023-07" db="EMBL/GenBank/DDBJ databases">
        <authorList>
            <consortium name="AG Swart"/>
            <person name="Singh M."/>
            <person name="Singh A."/>
            <person name="Seah K."/>
            <person name="Emmerich C."/>
        </authorList>
    </citation>
    <scope>NUCLEOTIDE SEQUENCE</scope>
    <source>
        <strain evidence="9">DP1</strain>
    </source>
</reference>
<evidence type="ECO:0000256" key="5">
    <source>
        <dbReference type="ARBA" id="ARBA00023242"/>
    </source>
</evidence>
<dbReference type="GO" id="GO:0000978">
    <property type="term" value="F:RNA polymerase II cis-regulatory region sequence-specific DNA binding"/>
    <property type="evidence" value="ECO:0007669"/>
    <property type="project" value="TreeGrafter"/>
</dbReference>
<dbReference type="InterPro" id="IPR013087">
    <property type="entry name" value="Znf_C2H2_type"/>
</dbReference>